<gene>
    <name evidence="2" type="ORF">GCM10009817_26140</name>
</gene>
<feature type="region of interest" description="Disordered" evidence="1">
    <location>
        <begin position="1"/>
        <end position="23"/>
    </location>
</feature>
<reference evidence="2 3" key="1">
    <citation type="journal article" date="2019" name="Int. J. Syst. Evol. Microbiol.">
        <title>The Global Catalogue of Microorganisms (GCM) 10K type strain sequencing project: providing services to taxonomists for standard genome sequencing and annotation.</title>
        <authorList>
            <consortium name="The Broad Institute Genomics Platform"/>
            <consortium name="The Broad Institute Genome Sequencing Center for Infectious Disease"/>
            <person name="Wu L."/>
            <person name="Ma J."/>
        </authorList>
    </citation>
    <scope>NUCLEOTIDE SEQUENCE [LARGE SCALE GENOMIC DNA]</scope>
    <source>
        <strain evidence="2 3">JCM 15628</strain>
    </source>
</reference>
<sequence>MDGMSTDTAPWWEPGAEPAGDAAPRGWLLEQRGSFVLGRCDGCGFTTAARRARFSVESDMEAHVAGCGGRSA</sequence>
<evidence type="ECO:0000313" key="3">
    <source>
        <dbReference type="Proteomes" id="UP001500013"/>
    </source>
</evidence>
<keyword evidence="3" id="KW-1185">Reference proteome</keyword>
<feature type="compositionally biased region" description="Low complexity" evidence="1">
    <location>
        <begin position="13"/>
        <end position="23"/>
    </location>
</feature>
<dbReference type="Proteomes" id="UP001500013">
    <property type="component" value="Unassembled WGS sequence"/>
</dbReference>
<protein>
    <submittedName>
        <fullName evidence="2">Uncharacterized protein</fullName>
    </submittedName>
</protein>
<proteinExistence type="predicted"/>
<evidence type="ECO:0000313" key="2">
    <source>
        <dbReference type="EMBL" id="GAA1983496.1"/>
    </source>
</evidence>
<name>A0ABN2SCX2_9MICO</name>
<accession>A0ABN2SCX2</accession>
<dbReference type="EMBL" id="BAAAPU010000007">
    <property type="protein sequence ID" value="GAA1983496.1"/>
    <property type="molecule type" value="Genomic_DNA"/>
</dbReference>
<comment type="caution">
    <text evidence="2">The sequence shown here is derived from an EMBL/GenBank/DDBJ whole genome shotgun (WGS) entry which is preliminary data.</text>
</comment>
<organism evidence="2 3">
    <name type="scientific">Terrabacter lapilli</name>
    <dbReference type="NCBI Taxonomy" id="436231"/>
    <lineage>
        <taxon>Bacteria</taxon>
        <taxon>Bacillati</taxon>
        <taxon>Actinomycetota</taxon>
        <taxon>Actinomycetes</taxon>
        <taxon>Micrococcales</taxon>
        <taxon>Intrasporangiaceae</taxon>
        <taxon>Terrabacter</taxon>
    </lineage>
</organism>
<evidence type="ECO:0000256" key="1">
    <source>
        <dbReference type="SAM" id="MobiDB-lite"/>
    </source>
</evidence>